<dbReference type="PROSITE" id="PS50225">
    <property type="entry name" value="SOCS"/>
    <property type="match status" value="1"/>
</dbReference>
<dbReference type="Gene3D" id="1.10.750.20">
    <property type="entry name" value="SOCS box"/>
    <property type="match status" value="1"/>
</dbReference>
<dbReference type="InterPro" id="IPR036036">
    <property type="entry name" value="SOCS_box-like_dom_sf"/>
</dbReference>
<dbReference type="InterPro" id="IPR002110">
    <property type="entry name" value="Ankyrin_rpt"/>
</dbReference>
<dbReference type="Ensembl" id="ENSLLET00000042466.1">
    <property type="protein sequence ID" value="ENSLLEP00000040811.1"/>
    <property type="gene ID" value="ENSLLEG00000025988.1"/>
</dbReference>
<dbReference type="PANTHER" id="PTHR24171:SF10">
    <property type="entry name" value="ANKYRIN REPEAT DOMAIN-CONTAINING PROTEIN 29-LIKE"/>
    <property type="match status" value="1"/>
</dbReference>
<dbReference type="Gene3D" id="1.25.40.20">
    <property type="entry name" value="Ankyrin repeat-containing domain"/>
    <property type="match status" value="1"/>
</dbReference>
<dbReference type="InterPro" id="IPR001496">
    <property type="entry name" value="SOCS_box"/>
</dbReference>
<evidence type="ECO:0000313" key="6">
    <source>
        <dbReference type="Ensembl" id="ENSLLEP00000040811.1"/>
    </source>
</evidence>
<dbReference type="AlphaFoldDB" id="A0A8C5QPG1"/>
<dbReference type="SUPFAM" id="SSF158235">
    <property type="entry name" value="SOCS box-like"/>
    <property type="match status" value="1"/>
</dbReference>
<name>A0A8C5QPG1_9ANUR</name>
<evidence type="ECO:0000256" key="2">
    <source>
        <dbReference type="ARBA" id="ARBA00022737"/>
    </source>
</evidence>
<evidence type="ECO:0000256" key="3">
    <source>
        <dbReference type="ARBA" id="ARBA00023043"/>
    </source>
</evidence>
<evidence type="ECO:0000256" key="1">
    <source>
        <dbReference type="ARBA" id="ARBA00004906"/>
    </source>
</evidence>
<protein>
    <recommendedName>
        <fullName evidence="5">SOCS box domain-containing protein</fullName>
    </recommendedName>
</protein>
<evidence type="ECO:0000313" key="7">
    <source>
        <dbReference type="Proteomes" id="UP000694569"/>
    </source>
</evidence>
<reference evidence="6" key="2">
    <citation type="submission" date="2025-09" db="UniProtKB">
        <authorList>
            <consortium name="Ensembl"/>
        </authorList>
    </citation>
    <scope>IDENTIFICATION</scope>
</reference>
<accession>A0A8C5QPG1</accession>
<proteinExistence type="predicted"/>
<dbReference type="GeneTree" id="ENSGT00940000153902"/>
<dbReference type="Pfam" id="PF07525">
    <property type="entry name" value="SOCS_box"/>
    <property type="match status" value="1"/>
</dbReference>
<dbReference type="SMART" id="SM00969">
    <property type="entry name" value="SOCS_box"/>
    <property type="match status" value="1"/>
</dbReference>
<reference evidence="6" key="1">
    <citation type="submission" date="2025-08" db="UniProtKB">
        <authorList>
            <consortium name="Ensembl"/>
        </authorList>
    </citation>
    <scope>IDENTIFICATION</scope>
</reference>
<dbReference type="PROSITE" id="PS50088">
    <property type="entry name" value="ANK_REPEAT"/>
    <property type="match status" value="2"/>
</dbReference>
<dbReference type="OrthoDB" id="539213at2759"/>
<keyword evidence="3 4" id="KW-0040">ANK repeat</keyword>
<dbReference type="GO" id="GO:0035556">
    <property type="term" value="P:intracellular signal transduction"/>
    <property type="evidence" value="ECO:0007669"/>
    <property type="project" value="InterPro"/>
</dbReference>
<dbReference type="Proteomes" id="UP000694569">
    <property type="component" value="Unplaced"/>
</dbReference>
<feature type="repeat" description="ANK" evidence="4">
    <location>
        <begin position="83"/>
        <end position="109"/>
    </location>
</feature>
<feature type="repeat" description="ANK" evidence="4">
    <location>
        <begin position="50"/>
        <end position="82"/>
    </location>
</feature>
<evidence type="ECO:0000256" key="4">
    <source>
        <dbReference type="PROSITE-ProRule" id="PRU00023"/>
    </source>
</evidence>
<dbReference type="SUPFAM" id="SSF48403">
    <property type="entry name" value="Ankyrin repeat"/>
    <property type="match status" value="1"/>
</dbReference>
<evidence type="ECO:0000259" key="5">
    <source>
        <dbReference type="PROSITE" id="PS50225"/>
    </source>
</evidence>
<dbReference type="UniPathway" id="UPA00143"/>
<feature type="domain" description="SOCS box" evidence="5">
    <location>
        <begin position="239"/>
        <end position="294"/>
    </location>
</feature>
<dbReference type="PANTHER" id="PTHR24171">
    <property type="entry name" value="ANKYRIN REPEAT DOMAIN-CONTAINING PROTEIN 39-RELATED"/>
    <property type="match status" value="1"/>
</dbReference>
<dbReference type="SMART" id="SM00248">
    <property type="entry name" value="ANK"/>
    <property type="match status" value="5"/>
</dbReference>
<dbReference type="InterPro" id="IPR036770">
    <property type="entry name" value="Ankyrin_rpt-contain_sf"/>
</dbReference>
<keyword evidence="7" id="KW-1185">Reference proteome</keyword>
<dbReference type="PROSITE" id="PS50297">
    <property type="entry name" value="ANK_REP_REGION"/>
    <property type="match status" value="2"/>
</dbReference>
<sequence>MEAFGKYGYALTGGYQLYSAVLRDKPQDLRYLLAQDIYKSSINFRNMFDVSLTSLHLAARLNLLECLQVLLDNGAEVDCLDMNAMTPLLFAVWNGSLECVRALLKAGANPCGSRYVNIASVSVAIQRSHPEIFQELVEHGADINVRLLSKVVNTSASSGPLYRSVEHQDLESFRTLLLYGADPDYNCKDQELLKLEKPTSLLEFCLQQHCNIAYIILLIDFGANLYLPDLMKVYCWDAEIKELLMTARATPRSLKFYARFAIRQELVKVGRVSSIEQLEVPTKLKQYLKYELQKRWTMLDNAVNGAT</sequence>
<dbReference type="CDD" id="cd03587">
    <property type="entry name" value="SOCS"/>
    <property type="match status" value="1"/>
</dbReference>
<dbReference type="GO" id="GO:0016567">
    <property type="term" value="P:protein ubiquitination"/>
    <property type="evidence" value="ECO:0007669"/>
    <property type="project" value="UniProtKB-UniPathway"/>
</dbReference>
<dbReference type="Pfam" id="PF12796">
    <property type="entry name" value="Ank_2"/>
    <property type="match status" value="1"/>
</dbReference>
<keyword evidence="2" id="KW-0677">Repeat</keyword>
<organism evidence="6 7">
    <name type="scientific">Leptobrachium leishanense</name>
    <name type="common">Leishan spiny toad</name>
    <dbReference type="NCBI Taxonomy" id="445787"/>
    <lineage>
        <taxon>Eukaryota</taxon>
        <taxon>Metazoa</taxon>
        <taxon>Chordata</taxon>
        <taxon>Craniata</taxon>
        <taxon>Vertebrata</taxon>
        <taxon>Euteleostomi</taxon>
        <taxon>Amphibia</taxon>
        <taxon>Batrachia</taxon>
        <taxon>Anura</taxon>
        <taxon>Pelobatoidea</taxon>
        <taxon>Megophryidae</taxon>
        <taxon>Leptobrachium</taxon>
    </lineage>
</organism>
<comment type="pathway">
    <text evidence="1">Protein modification; protein ubiquitination.</text>
</comment>